<evidence type="ECO:0000313" key="2">
    <source>
        <dbReference type="Proteomes" id="UP000527355"/>
    </source>
</evidence>
<dbReference type="AlphaFoldDB" id="A0A7J7TJL8"/>
<comment type="caution">
    <text evidence="1">The sequence shown here is derived from an EMBL/GenBank/DDBJ whole genome shotgun (WGS) entry which is preliminary data.</text>
</comment>
<proteinExistence type="predicted"/>
<organism evidence="1 2">
    <name type="scientific">Myotis myotis</name>
    <name type="common">Greater mouse-eared bat</name>
    <name type="synonym">Vespertilio myotis</name>
    <dbReference type="NCBI Taxonomy" id="51298"/>
    <lineage>
        <taxon>Eukaryota</taxon>
        <taxon>Metazoa</taxon>
        <taxon>Chordata</taxon>
        <taxon>Craniata</taxon>
        <taxon>Vertebrata</taxon>
        <taxon>Euteleostomi</taxon>
        <taxon>Mammalia</taxon>
        <taxon>Eutheria</taxon>
        <taxon>Laurasiatheria</taxon>
        <taxon>Chiroptera</taxon>
        <taxon>Yangochiroptera</taxon>
        <taxon>Vespertilionidae</taxon>
        <taxon>Myotis</taxon>
    </lineage>
</organism>
<protein>
    <submittedName>
        <fullName evidence="1">Uncharacterized protein</fullName>
    </submittedName>
</protein>
<dbReference type="Proteomes" id="UP000527355">
    <property type="component" value="Unassembled WGS sequence"/>
</dbReference>
<gene>
    <name evidence="1" type="ORF">mMyoMyo1_009093</name>
</gene>
<dbReference type="EMBL" id="JABWUV010000016">
    <property type="protein sequence ID" value="KAF6300620.1"/>
    <property type="molecule type" value="Genomic_DNA"/>
</dbReference>
<sequence length="145" mass="16395">MNQQTNSFWTKEDLTQVKREDSRTITRMASCGWKQVCRGLGTFNHWRSLYPAGQGWAWGKEAAETCRCANSDHSQRQSCTTKAVSRSEVSVPRRPSRELHSFLSKFTRRGGSTPEPLTCLNAGEAGLVMEAGIVLHRSRKYLIVF</sequence>
<name>A0A7J7TJL8_MYOMY</name>
<keyword evidence="2" id="KW-1185">Reference proteome</keyword>
<accession>A0A7J7TJL8</accession>
<evidence type="ECO:0000313" key="1">
    <source>
        <dbReference type="EMBL" id="KAF6300620.1"/>
    </source>
</evidence>
<reference evidence="1 2" key="1">
    <citation type="journal article" date="2020" name="Nature">
        <title>Six reference-quality genomes reveal evolution of bat adaptations.</title>
        <authorList>
            <person name="Jebb D."/>
            <person name="Huang Z."/>
            <person name="Pippel M."/>
            <person name="Hughes G.M."/>
            <person name="Lavrichenko K."/>
            <person name="Devanna P."/>
            <person name="Winkler S."/>
            <person name="Jermiin L.S."/>
            <person name="Skirmuntt E.C."/>
            <person name="Katzourakis A."/>
            <person name="Burkitt-Gray L."/>
            <person name="Ray D.A."/>
            <person name="Sullivan K.A.M."/>
            <person name="Roscito J.G."/>
            <person name="Kirilenko B.M."/>
            <person name="Davalos L.M."/>
            <person name="Corthals A.P."/>
            <person name="Power M.L."/>
            <person name="Jones G."/>
            <person name="Ransome R.D."/>
            <person name="Dechmann D.K.N."/>
            <person name="Locatelli A.G."/>
            <person name="Puechmaille S.J."/>
            <person name="Fedrigo O."/>
            <person name="Jarvis E.D."/>
            <person name="Hiller M."/>
            <person name="Vernes S.C."/>
            <person name="Myers E.W."/>
            <person name="Teeling E.C."/>
        </authorList>
    </citation>
    <scope>NUCLEOTIDE SEQUENCE [LARGE SCALE GENOMIC DNA]</scope>
    <source>
        <strain evidence="1">MMyoMyo1</strain>
        <tissue evidence="1">Flight muscle</tissue>
    </source>
</reference>